<name>A0A4Q2IX49_9SPHN</name>
<evidence type="ECO:0000256" key="4">
    <source>
        <dbReference type="PIRSR" id="PIRSR006806-1"/>
    </source>
</evidence>
<feature type="binding site" evidence="4">
    <location>
        <begin position="127"/>
        <end position="135"/>
    </location>
    <ligand>
        <name>ATP</name>
        <dbReference type="ChEBI" id="CHEBI:30616"/>
    </ligand>
</feature>
<feature type="binding site" evidence="4">
    <location>
        <position position="52"/>
    </location>
    <ligand>
        <name>substrate</name>
    </ligand>
</feature>
<comment type="catalytic activity">
    <reaction evidence="5">
        <text>(6S)-5-formyl-5,6,7,8-tetrahydrofolate + ATP = (6R)-5,10-methenyltetrahydrofolate + ADP + phosphate</text>
        <dbReference type="Rhea" id="RHEA:10488"/>
        <dbReference type="ChEBI" id="CHEBI:30616"/>
        <dbReference type="ChEBI" id="CHEBI:43474"/>
        <dbReference type="ChEBI" id="CHEBI:57455"/>
        <dbReference type="ChEBI" id="CHEBI:57457"/>
        <dbReference type="ChEBI" id="CHEBI:456216"/>
        <dbReference type="EC" id="6.3.3.2"/>
    </reaction>
</comment>
<evidence type="ECO:0000313" key="6">
    <source>
        <dbReference type="EMBL" id="RXZ35056.1"/>
    </source>
</evidence>
<dbReference type="GO" id="GO:0030272">
    <property type="term" value="F:5-formyltetrahydrofolate cyclo-ligase activity"/>
    <property type="evidence" value="ECO:0007669"/>
    <property type="project" value="UniProtKB-EC"/>
</dbReference>
<dbReference type="GO" id="GO:0035999">
    <property type="term" value="P:tetrahydrofolate interconversion"/>
    <property type="evidence" value="ECO:0007669"/>
    <property type="project" value="TreeGrafter"/>
</dbReference>
<comment type="similarity">
    <text evidence="1 5">Belongs to the 5-formyltetrahydrofolate cyclo-ligase family.</text>
</comment>
<dbReference type="PANTHER" id="PTHR23407:SF1">
    <property type="entry name" value="5-FORMYLTETRAHYDROFOLATE CYCLO-LIGASE"/>
    <property type="match status" value="1"/>
</dbReference>
<evidence type="ECO:0000256" key="1">
    <source>
        <dbReference type="ARBA" id="ARBA00010638"/>
    </source>
</evidence>
<dbReference type="GO" id="GO:0005524">
    <property type="term" value="F:ATP binding"/>
    <property type="evidence" value="ECO:0007669"/>
    <property type="project" value="UniProtKB-KW"/>
</dbReference>
<gene>
    <name evidence="6" type="ORF">EO081_05270</name>
</gene>
<dbReference type="Proteomes" id="UP000292347">
    <property type="component" value="Unassembled WGS sequence"/>
</dbReference>
<keyword evidence="6" id="KW-0436">Ligase</keyword>
<dbReference type="InterPro" id="IPR002698">
    <property type="entry name" value="FTHF_cligase"/>
</dbReference>
<dbReference type="InterPro" id="IPR037171">
    <property type="entry name" value="NagB/RpiA_transferase-like"/>
</dbReference>
<evidence type="ECO:0000313" key="7">
    <source>
        <dbReference type="Proteomes" id="UP000292347"/>
    </source>
</evidence>
<sequence>MTLDKKALRAQLRAARDAFFVQSRPRLAVPDLLRTRLAPGVVVASYLPVGSEADPAPLVDAARDAGCVLALAWVADRATPMEFLRWDADTAIEAGPLGLRQPPRSAPAVVPDVILTPLVGFDSKLNRLGQGAGFYDRAFAQHGGAWRLGLAWSVQQVPELPADPWDVPLHALLTEQALHLPEQR</sequence>
<feature type="binding site" evidence="4">
    <location>
        <begin position="5"/>
        <end position="9"/>
    </location>
    <ligand>
        <name>ATP</name>
        <dbReference type="ChEBI" id="CHEBI:30616"/>
    </ligand>
</feature>
<dbReference type="OrthoDB" id="9801938at2"/>
<keyword evidence="2 4" id="KW-0547">Nucleotide-binding</keyword>
<keyword evidence="5" id="KW-0479">Metal-binding</keyword>
<protein>
    <recommendedName>
        <fullName evidence="5">5-formyltetrahydrofolate cyclo-ligase</fullName>
        <ecNumber evidence="5">6.3.3.2</ecNumber>
    </recommendedName>
</protein>
<dbReference type="Gene3D" id="3.40.50.10420">
    <property type="entry name" value="NagB/RpiA/CoA transferase-like"/>
    <property type="match status" value="1"/>
</dbReference>
<reference evidence="6 7" key="1">
    <citation type="submission" date="2019-01" db="EMBL/GenBank/DDBJ databases">
        <title>Sphingomonas mucosissima sp. nov. and Sphingomonas desiccabilis sp. nov., from biological soil crusts in the Colorado Plateau, USA.</title>
        <authorList>
            <person name="Zhu D."/>
        </authorList>
    </citation>
    <scope>NUCLEOTIDE SEQUENCE [LARGE SCALE GENOMIC DNA]</scope>
    <source>
        <strain evidence="6 7">CP1D</strain>
    </source>
</reference>
<dbReference type="PANTHER" id="PTHR23407">
    <property type="entry name" value="ATPASE INHIBITOR/5-FORMYLTETRAHYDROFOLATE CYCLO-LIGASE"/>
    <property type="match status" value="1"/>
</dbReference>
<evidence type="ECO:0000256" key="3">
    <source>
        <dbReference type="ARBA" id="ARBA00022840"/>
    </source>
</evidence>
<evidence type="ECO:0000256" key="5">
    <source>
        <dbReference type="RuleBase" id="RU361279"/>
    </source>
</evidence>
<dbReference type="RefSeq" id="WP_129340835.1">
    <property type="nucleotide sequence ID" value="NZ_JACIDD010000001.1"/>
</dbReference>
<evidence type="ECO:0000256" key="2">
    <source>
        <dbReference type="ARBA" id="ARBA00022741"/>
    </source>
</evidence>
<dbReference type="InterPro" id="IPR024185">
    <property type="entry name" value="FTHF_cligase-like_sf"/>
</dbReference>
<dbReference type="SUPFAM" id="SSF100950">
    <property type="entry name" value="NagB/RpiA/CoA transferase-like"/>
    <property type="match status" value="1"/>
</dbReference>
<keyword evidence="5" id="KW-0460">Magnesium</keyword>
<dbReference type="EC" id="6.3.3.2" evidence="5"/>
<keyword evidence="3 4" id="KW-0067">ATP-binding</keyword>
<dbReference type="GO" id="GO:0009396">
    <property type="term" value="P:folic acid-containing compound biosynthetic process"/>
    <property type="evidence" value="ECO:0007669"/>
    <property type="project" value="TreeGrafter"/>
</dbReference>
<dbReference type="EMBL" id="SDPT01000001">
    <property type="protein sequence ID" value="RXZ35056.1"/>
    <property type="molecule type" value="Genomic_DNA"/>
</dbReference>
<dbReference type="Pfam" id="PF01812">
    <property type="entry name" value="5-FTHF_cyc-lig"/>
    <property type="match status" value="1"/>
</dbReference>
<feature type="binding site" evidence="4">
    <location>
        <position position="47"/>
    </location>
    <ligand>
        <name>substrate</name>
    </ligand>
</feature>
<dbReference type="PIRSF" id="PIRSF006806">
    <property type="entry name" value="FTHF_cligase"/>
    <property type="match status" value="1"/>
</dbReference>
<keyword evidence="7" id="KW-1185">Reference proteome</keyword>
<proteinExistence type="inferred from homology"/>
<accession>A0A4Q2IX49</accession>
<dbReference type="AlphaFoldDB" id="A0A4Q2IX49"/>
<comment type="cofactor">
    <cofactor evidence="5">
        <name>Mg(2+)</name>
        <dbReference type="ChEBI" id="CHEBI:18420"/>
    </cofactor>
</comment>
<comment type="caution">
    <text evidence="6">The sequence shown here is derived from an EMBL/GenBank/DDBJ whole genome shotgun (WGS) entry which is preliminary data.</text>
</comment>
<dbReference type="GO" id="GO:0046872">
    <property type="term" value="F:metal ion binding"/>
    <property type="evidence" value="ECO:0007669"/>
    <property type="project" value="UniProtKB-KW"/>
</dbReference>
<organism evidence="6 7">
    <name type="scientific">Sphingomonas desiccabilis</name>
    <dbReference type="NCBI Taxonomy" id="429134"/>
    <lineage>
        <taxon>Bacteria</taxon>
        <taxon>Pseudomonadati</taxon>
        <taxon>Pseudomonadota</taxon>
        <taxon>Alphaproteobacteria</taxon>
        <taxon>Sphingomonadales</taxon>
        <taxon>Sphingomonadaceae</taxon>
        <taxon>Sphingomonas</taxon>
    </lineage>
</organism>
<dbReference type="NCBIfam" id="TIGR02727">
    <property type="entry name" value="MTHFS_bact"/>
    <property type="match status" value="1"/>
</dbReference>